<dbReference type="PANTHER" id="PTHR30290:SF10">
    <property type="entry name" value="PERIPLASMIC OLIGOPEPTIDE-BINDING PROTEIN-RELATED"/>
    <property type="match status" value="1"/>
</dbReference>
<comment type="caution">
    <text evidence="7">The sequence shown here is derived from an EMBL/GenBank/DDBJ whole genome shotgun (WGS) entry which is preliminary data.</text>
</comment>
<protein>
    <submittedName>
        <fullName evidence="7">ABC transporter substrate-binding protein</fullName>
    </submittedName>
</protein>
<reference evidence="7" key="1">
    <citation type="journal article" date="2021" name="PeerJ">
        <title>Extensive microbial diversity within the chicken gut microbiome revealed by metagenomics and culture.</title>
        <authorList>
            <person name="Gilroy R."/>
            <person name="Ravi A."/>
            <person name="Getino M."/>
            <person name="Pursley I."/>
            <person name="Horton D.L."/>
            <person name="Alikhan N.F."/>
            <person name="Baker D."/>
            <person name="Gharbi K."/>
            <person name="Hall N."/>
            <person name="Watson M."/>
            <person name="Adriaenssens E.M."/>
            <person name="Foster-Nyarko E."/>
            <person name="Jarju S."/>
            <person name="Secka A."/>
            <person name="Antonio M."/>
            <person name="Oren A."/>
            <person name="Chaudhuri R.R."/>
            <person name="La Ragione R."/>
            <person name="Hildebrand F."/>
            <person name="Pallen M.J."/>
        </authorList>
    </citation>
    <scope>NUCLEOTIDE SEQUENCE</scope>
    <source>
        <strain evidence="7">ChiHjej8B7-3636</strain>
    </source>
</reference>
<keyword evidence="3" id="KW-0813">Transport</keyword>
<sequence>MSSRRFRAIAAGAVLAVSAVLLVACGEDAGPAATDTPAEGGSLTWGVSIEPDCYDPQASSQQNAFPIIRNYAESLIGKQLDGSYVPWLAESWEMSADETVYTFRLRDDVTFSDGTPLDAEIVKANYDNITADDSTLSGKTSLRSYASSEVIDEHTIEMTLSEPDAAFLDAVADVWTSILAPAALEEGGDHCRADDPTLITTGPFVIDEWIPGQSLSFTARDDYDWAPGYAAHTGRAYVDEATYRFLPEATVRTGALTADQVDVIENVQVTDTQVFEDVPGFQYLRGPSTGTAFSLNINVRRAPADDVRVRRALRDGVDLDAIVRGQYLGTVERAYSSLGPDNEYFDEDLVGTWGNDVAGANALLDEAGWTQRDAQGFRTKNGERLTIEVGYPEPYVRDERDILLQAIQSSLRDDIGLDLDLQIITAAQYSDENANGTWSIYPNTLQTADPTTMFRSLYTSAGFLYMDDAEATGELDDLVEESRRSTDPDTRKALFDEIQEAVVSDARYIPLFHPVYTMAASDRVGGLSFEAKTNGPANSYDVWVAR</sequence>
<dbReference type="Gene3D" id="3.40.190.10">
    <property type="entry name" value="Periplasmic binding protein-like II"/>
    <property type="match status" value="1"/>
</dbReference>
<feature type="chain" id="PRO_5038999838" evidence="5">
    <location>
        <begin position="30"/>
        <end position="546"/>
    </location>
</feature>
<feature type="domain" description="Solute-binding protein family 5" evidence="6">
    <location>
        <begin position="84"/>
        <end position="461"/>
    </location>
</feature>
<dbReference type="GO" id="GO:0030313">
    <property type="term" value="C:cell envelope"/>
    <property type="evidence" value="ECO:0007669"/>
    <property type="project" value="UniProtKB-SubCell"/>
</dbReference>
<dbReference type="GO" id="GO:0043190">
    <property type="term" value="C:ATP-binding cassette (ABC) transporter complex"/>
    <property type="evidence" value="ECO:0007669"/>
    <property type="project" value="InterPro"/>
</dbReference>
<evidence type="ECO:0000256" key="2">
    <source>
        <dbReference type="ARBA" id="ARBA00005695"/>
    </source>
</evidence>
<accession>A0A9D2H3T5</accession>
<evidence type="ECO:0000313" key="8">
    <source>
        <dbReference type="Proteomes" id="UP000824220"/>
    </source>
</evidence>
<dbReference type="PIRSF" id="PIRSF002741">
    <property type="entry name" value="MppA"/>
    <property type="match status" value="1"/>
</dbReference>
<feature type="signal peptide" evidence="5">
    <location>
        <begin position="1"/>
        <end position="29"/>
    </location>
</feature>
<dbReference type="CDD" id="cd08492">
    <property type="entry name" value="PBP2_NikA_DppA_OppA_like_15"/>
    <property type="match status" value="1"/>
</dbReference>
<evidence type="ECO:0000256" key="1">
    <source>
        <dbReference type="ARBA" id="ARBA00004196"/>
    </source>
</evidence>
<evidence type="ECO:0000259" key="6">
    <source>
        <dbReference type="Pfam" id="PF00496"/>
    </source>
</evidence>
<gene>
    <name evidence="7" type="ORF">H9800_01110</name>
</gene>
<evidence type="ECO:0000313" key="7">
    <source>
        <dbReference type="EMBL" id="HJA03447.1"/>
    </source>
</evidence>
<dbReference type="InterPro" id="IPR039424">
    <property type="entry name" value="SBP_5"/>
</dbReference>
<dbReference type="GO" id="GO:1904680">
    <property type="term" value="F:peptide transmembrane transporter activity"/>
    <property type="evidence" value="ECO:0007669"/>
    <property type="project" value="TreeGrafter"/>
</dbReference>
<dbReference type="InterPro" id="IPR000914">
    <property type="entry name" value="SBP_5_dom"/>
</dbReference>
<evidence type="ECO:0000256" key="3">
    <source>
        <dbReference type="ARBA" id="ARBA00022448"/>
    </source>
</evidence>
<dbReference type="Proteomes" id="UP000824220">
    <property type="component" value="Unassembled WGS sequence"/>
</dbReference>
<dbReference type="EMBL" id="DXAM01000017">
    <property type="protein sequence ID" value="HJA03447.1"/>
    <property type="molecule type" value="Genomic_DNA"/>
</dbReference>
<comment type="subcellular location">
    <subcellularLocation>
        <location evidence="1">Cell envelope</location>
    </subcellularLocation>
</comment>
<organism evidence="7 8">
    <name type="scientific">Candidatus Microbacterium stercoravium</name>
    <dbReference type="NCBI Taxonomy" id="2838697"/>
    <lineage>
        <taxon>Bacteria</taxon>
        <taxon>Bacillati</taxon>
        <taxon>Actinomycetota</taxon>
        <taxon>Actinomycetes</taxon>
        <taxon>Micrococcales</taxon>
        <taxon>Microbacteriaceae</taxon>
        <taxon>Microbacterium</taxon>
    </lineage>
</organism>
<dbReference type="PROSITE" id="PS51257">
    <property type="entry name" value="PROKAR_LIPOPROTEIN"/>
    <property type="match status" value="1"/>
</dbReference>
<comment type="similarity">
    <text evidence="2">Belongs to the bacterial solute-binding protein 5 family.</text>
</comment>
<dbReference type="Gene3D" id="3.10.105.10">
    <property type="entry name" value="Dipeptide-binding Protein, Domain 3"/>
    <property type="match status" value="1"/>
</dbReference>
<reference evidence="7" key="2">
    <citation type="submission" date="2021-04" db="EMBL/GenBank/DDBJ databases">
        <authorList>
            <person name="Gilroy R."/>
        </authorList>
    </citation>
    <scope>NUCLEOTIDE SEQUENCE</scope>
    <source>
        <strain evidence="7">ChiHjej8B7-3636</strain>
    </source>
</reference>
<dbReference type="GO" id="GO:0042597">
    <property type="term" value="C:periplasmic space"/>
    <property type="evidence" value="ECO:0007669"/>
    <property type="project" value="UniProtKB-ARBA"/>
</dbReference>
<dbReference type="GO" id="GO:0015833">
    <property type="term" value="P:peptide transport"/>
    <property type="evidence" value="ECO:0007669"/>
    <property type="project" value="TreeGrafter"/>
</dbReference>
<evidence type="ECO:0000256" key="5">
    <source>
        <dbReference type="SAM" id="SignalP"/>
    </source>
</evidence>
<dbReference type="PANTHER" id="PTHR30290">
    <property type="entry name" value="PERIPLASMIC BINDING COMPONENT OF ABC TRANSPORTER"/>
    <property type="match status" value="1"/>
</dbReference>
<dbReference type="SUPFAM" id="SSF53850">
    <property type="entry name" value="Periplasmic binding protein-like II"/>
    <property type="match status" value="1"/>
</dbReference>
<dbReference type="AlphaFoldDB" id="A0A9D2H3T5"/>
<keyword evidence="4 5" id="KW-0732">Signal</keyword>
<name>A0A9D2H3T5_9MICO</name>
<proteinExistence type="inferred from homology"/>
<evidence type="ECO:0000256" key="4">
    <source>
        <dbReference type="ARBA" id="ARBA00022729"/>
    </source>
</evidence>
<dbReference type="Pfam" id="PF00496">
    <property type="entry name" value="SBP_bac_5"/>
    <property type="match status" value="1"/>
</dbReference>
<dbReference type="InterPro" id="IPR030678">
    <property type="entry name" value="Peptide/Ni-bd"/>
</dbReference>